<dbReference type="Proteomes" id="UP000064920">
    <property type="component" value="Chromosome"/>
</dbReference>
<dbReference type="InterPro" id="IPR057661">
    <property type="entry name" value="RsdA/BaiN/AoA(So)_Rossmann"/>
</dbReference>
<dbReference type="Gene3D" id="3.50.50.60">
    <property type="entry name" value="FAD/NAD(P)-binding domain"/>
    <property type="match status" value="1"/>
</dbReference>
<dbReference type="InterPro" id="IPR036188">
    <property type="entry name" value="FAD/NAD-bd_sf"/>
</dbReference>
<dbReference type="Pfam" id="PF03486">
    <property type="entry name" value="HI0933_like"/>
    <property type="match status" value="1"/>
</dbReference>
<evidence type="ECO:0000256" key="3">
    <source>
        <dbReference type="ARBA" id="ARBA00022827"/>
    </source>
</evidence>
<dbReference type="PATRIC" id="fig|1397108.4.peg.1942"/>
<dbReference type="SUPFAM" id="SSF160996">
    <property type="entry name" value="HI0933 insert domain-like"/>
    <property type="match status" value="1"/>
</dbReference>
<dbReference type="InterPro" id="IPR023166">
    <property type="entry name" value="BaiN-like_dom_sf"/>
</dbReference>
<evidence type="ECO:0000259" key="5">
    <source>
        <dbReference type="Pfam" id="PF22780"/>
    </source>
</evidence>
<dbReference type="InterPro" id="IPR055178">
    <property type="entry name" value="RsdA/BaiN/AoA(So)-like_dom"/>
</dbReference>
<dbReference type="KEGG" id="cmar:IMCC12053_1901"/>
<evidence type="ECO:0000256" key="2">
    <source>
        <dbReference type="ARBA" id="ARBA00022630"/>
    </source>
</evidence>
<gene>
    <name evidence="6" type="ORF">IMCC12053_1901</name>
</gene>
<dbReference type="PANTHER" id="PTHR42887">
    <property type="entry name" value="OS12G0638800 PROTEIN"/>
    <property type="match status" value="1"/>
</dbReference>
<evidence type="ECO:0000259" key="4">
    <source>
        <dbReference type="Pfam" id="PF03486"/>
    </source>
</evidence>
<dbReference type="AlphaFoldDB" id="A0A0N9ZFY8"/>
<proteinExistence type="predicted"/>
<feature type="domain" description="RsdA/BaiN/AoA(So)-like insert" evidence="5">
    <location>
        <begin position="181"/>
        <end position="285"/>
    </location>
</feature>
<evidence type="ECO:0000256" key="1">
    <source>
        <dbReference type="ARBA" id="ARBA00001974"/>
    </source>
</evidence>
<reference evidence="6 7" key="1">
    <citation type="submission" date="2015-05" db="EMBL/GenBank/DDBJ databases">
        <authorList>
            <person name="Wang D.B."/>
            <person name="Wang M."/>
        </authorList>
    </citation>
    <scope>NUCLEOTIDE SEQUENCE [LARGE SCALE GENOMIC DNA]</scope>
    <source>
        <strain evidence="6 7">IMCC 12053</strain>
    </source>
</reference>
<dbReference type="NCBIfam" id="TIGR00275">
    <property type="entry name" value="aminoacetone oxidase family FAD-binding enzyme"/>
    <property type="match status" value="1"/>
</dbReference>
<dbReference type="SUPFAM" id="SSF51905">
    <property type="entry name" value="FAD/NAD(P)-binding domain"/>
    <property type="match status" value="1"/>
</dbReference>
<protein>
    <submittedName>
        <fullName evidence="6">NAD(FAD)-utilizing dehydrogenase</fullName>
    </submittedName>
</protein>
<organism evidence="6 7">
    <name type="scientific">Celeribacter marinus</name>
    <dbReference type="NCBI Taxonomy" id="1397108"/>
    <lineage>
        <taxon>Bacteria</taxon>
        <taxon>Pseudomonadati</taxon>
        <taxon>Pseudomonadota</taxon>
        <taxon>Alphaproteobacteria</taxon>
        <taxon>Rhodobacterales</taxon>
        <taxon>Roseobacteraceae</taxon>
        <taxon>Celeribacter</taxon>
    </lineage>
</organism>
<dbReference type="InterPro" id="IPR022460">
    <property type="entry name" value="Flavoprotein_PP4765"/>
</dbReference>
<name>A0A0N9ZFY8_9RHOB</name>
<dbReference type="PANTHER" id="PTHR42887:SF1">
    <property type="entry name" value="BLR3961 PROTEIN"/>
    <property type="match status" value="1"/>
</dbReference>
<dbReference type="Gene3D" id="2.40.30.10">
    <property type="entry name" value="Translation factors"/>
    <property type="match status" value="1"/>
</dbReference>
<evidence type="ECO:0000313" key="6">
    <source>
        <dbReference type="EMBL" id="ALI55848.1"/>
    </source>
</evidence>
<dbReference type="Pfam" id="PF22780">
    <property type="entry name" value="HI0933_like_1st"/>
    <property type="match status" value="1"/>
</dbReference>
<accession>A0A0N9ZFY8</accession>
<dbReference type="Gene3D" id="1.10.8.260">
    <property type="entry name" value="HI0933 insert domain-like"/>
    <property type="match status" value="1"/>
</dbReference>
<sequence>MGAGPAGLMAADEMSRAGLRVILTEAKPSPARKFLMAGKSGLNLTKKESLETFLAAYDPCHPTMVDALREFGPLDVVAWADALGQEVFAGSTGRVFPKAMKASPLLRAWLAKLNSQGVELRRNWRLTDIDDGFVFDTPDGERCLTPKVTVLALGGASWARLGSDGAWVDMLKPIGKIEPFHASNVALHIAWSDHMAPHFGVAVKNIGLAAGAYTSRGEMVISSSGLEGGGVYTVSRGLRDGAPLVVDLMPDWDHARVAQALNKRKPKESTANFLRKTLRLPPEKIALMMEFARPLPADLVPALKRLETPNAKPAPMDEAISTAGGVSFDALTHDLAFKARPTLFAAGEMLDWDAPTGGYLITGCLATGLVAGRGAVNAFARASQDG</sequence>
<dbReference type="NCBIfam" id="TIGR03862">
    <property type="entry name" value="flavo_PP4765"/>
    <property type="match status" value="1"/>
</dbReference>
<evidence type="ECO:0000313" key="7">
    <source>
        <dbReference type="Proteomes" id="UP000064920"/>
    </source>
</evidence>
<dbReference type="EMBL" id="CP012023">
    <property type="protein sequence ID" value="ALI55848.1"/>
    <property type="molecule type" value="Genomic_DNA"/>
</dbReference>
<dbReference type="STRING" id="1397108.IMCC12053_1901"/>
<feature type="domain" description="RsdA/BaiN/AoA(So)-like Rossmann fold-like" evidence="4">
    <location>
        <begin position="1"/>
        <end position="373"/>
    </location>
</feature>
<comment type="cofactor">
    <cofactor evidence="1">
        <name>FAD</name>
        <dbReference type="ChEBI" id="CHEBI:57692"/>
    </cofactor>
</comment>
<keyword evidence="2" id="KW-0285">Flavoprotein</keyword>
<dbReference type="InterPro" id="IPR004792">
    <property type="entry name" value="BaiN-like"/>
</dbReference>
<keyword evidence="3" id="KW-0274">FAD</keyword>
<keyword evidence="7" id="KW-1185">Reference proteome</keyword>